<keyword evidence="2 5" id="KW-0812">Transmembrane</keyword>
<dbReference type="GO" id="GO:0016874">
    <property type="term" value="F:ligase activity"/>
    <property type="evidence" value="ECO:0007669"/>
    <property type="project" value="UniProtKB-KW"/>
</dbReference>
<evidence type="ECO:0000256" key="1">
    <source>
        <dbReference type="ARBA" id="ARBA00004141"/>
    </source>
</evidence>
<evidence type="ECO:0000259" key="6">
    <source>
        <dbReference type="Pfam" id="PF04932"/>
    </source>
</evidence>
<dbReference type="InterPro" id="IPR007016">
    <property type="entry name" value="O-antigen_ligase-rel_domated"/>
</dbReference>
<feature type="transmembrane region" description="Helical" evidence="5">
    <location>
        <begin position="380"/>
        <end position="396"/>
    </location>
</feature>
<evidence type="ECO:0000256" key="2">
    <source>
        <dbReference type="ARBA" id="ARBA00022692"/>
    </source>
</evidence>
<gene>
    <name evidence="7" type="ORF">DFR44_101195</name>
</gene>
<evidence type="ECO:0000256" key="3">
    <source>
        <dbReference type="ARBA" id="ARBA00022989"/>
    </source>
</evidence>
<name>A0A4R6YBW2_9BURK</name>
<dbReference type="PANTHER" id="PTHR37422:SF13">
    <property type="entry name" value="LIPOPOLYSACCHARIDE BIOSYNTHESIS PROTEIN PA4999-RELATED"/>
    <property type="match status" value="1"/>
</dbReference>
<feature type="transmembrane region" description="Helical" evidence="5">
    <location>
        <begin position="142"/>
        <end position="164"/>
    </location>
</feature>
<dbReference type="EMBL" id="SNZE01000001">
    <property type="protein sequence ID" value="TDR33142.1"/>
    <property type="molecule type" value="Genomic_DNA"/>
</dbReference>
<organism evidence="7 8">
    <name type="scientific">Hydromonas duriensis</name>
    <dbReference type="NCBI Taxonomy" id="1527608"/>
    <lineage>
        <taxon>Bacteria</taxon>
        <taxon>Pseudomonadati</taxon>
        <taxon>Pseudomonadota</taxon>
        <taxon>Betaproteobacteria</taxon>
        <taxon>Burkholderiales</taxon>
        <taxon>Burkholderiaceae</taxon>
        <taxon>Hydromonas</taxon>
    </lineage>
</organism>
<evidence type="ECO:0000256" key="4">
    <source>
        <dbReference type="ARBA" id="ARBA00023136"/>
    </source>
</evidence>
<proteinExistence type="predicted"/>
<dbReference type="AlphaFoldDB" id="A0A4R6YBW2"/>
<evidence type="ECO:0000313" key="7">
    <source>
        <dbReference type="EMBL" id="TDR33142.1"/>
    </source>
</evidence>
<evidence type="ECO:0000313" key="8">
    <source>
        <dbReference type="Proteomes" id="UP000294480"/>
    </source>
</evidence>
<dbReference type="GO" id="GO:0016020">
    <property type="term" value="C:membrane"/>
    <property type="evidence" value="ECO:0007669"/>
    <property type="project" value="UniProtKB-SubCell"/>
</dbReference>
<dbReference type="Proteomes" id="UP000294480">
    <property type="component" value="Unassembled WGS sequence"/>
</dbReference>
<comment type="subcellular location">
    <subcellularLocation>
        <location evidence="1">Membrane</location>
        <topology evidence="1">Multi-pass membrane protein</topology>
    </subcellularLocation>
</comment>
<evidence type="ECO:0000256" key="5">
    <source>
        <dbReference type="SAM" id="Phobius"/>
    </source>
</evidence>
<feature type="transmembrane region" description="Helical" evidence="5">
    <location>
        <begin position="112"/>
        <end position="130"/>
    </location>
</feature>
<feature type="transmembrane region" description="Helical" evidence="5">
    <location>
        <begin position="176"/>
        <end position="196"/>
    </location>
</feature>
<keyword evidence="4 5" id="KW-0472">Membrane</keyword>
<dbReference type="InterPro" id="IPR051533">
    <property type="entry name" value="WaaL-like"/>
</dbReference>
<reference evidence="7 8" key="1">
    <citation type="submission" date="2019-03" db="EMBL/GenBank/DDBJ databases">
        <title>Genomic Encyclopedia of Type Strains, Phase IV (KMG-IV): sequencing the most valuable type-strain genomes for metagenomic binning, comparative biology and taxonomic classification.</title>
        <authorList>
            <person name="Goeker M."/>
        </authorList>
    </citation>
    <scope>NUCLEOTIDE SEQUENCE [LARGE SCALE GENOMIC DNA]</scope>
    <source>
        <strain evidence="7 8">DSM 102852</strain>
    </source>
</reference>
<feature type="transmembrane region" description="Helical" evidence="5">
    <location>
        <begin position="60"/>
        <end position="77"/>
    </location>
</feature>
<comment type="caution">
    <text evidence="7">The sequence shown here is derived from an EMBL/GenBank/DDBJ whole genome shotgun (WGS) entry which is preliminary data.</text>
</comment>
<feature type="transmembrane region" description="Helical" evidence="5">
    <location>
        <begin position="329"/>
        <end position="348"/>
    </location>
</feature>
<protein>
    <submittedName>
        <fullName evidence="7">O-antigen ligase</fullName>
    </submittedName>
</protein>
<sequence length="412" mass="45305">MYSVTSSSWSERIFSCALLIGVASINAIPRLFDGMMILCLLISLGTVCSNTKHLDKQDRLFIGALCLYPLVSAISLLQQGSVELNEFDTLSRFLLCVPVYLFFRARKIAPQYFLVGALIACVCFGATALHEVFRENEARASGAINPITFGEISILFSFYTLLLLKFIPKHFDEQKILLAKALIILAAGLGLIACVLSSSRGPLIAVPFLALASLNVLQVKFKPKTLFVTCSVIICALVASLYIAPVASRVNDTLLDLKSIQQGNTNTSIGIRTEVWQASWTLFKAHPMAGVGKERLVEEIRSQQHALNVPSYALGYHAHNDYLQLLSELGIIGLMSVLALYLGAAFMARRAAPTPKLLVLGVCICWLTFGLTQVQLAHQRITLIEVITLVCFFAYYKNNDSIRSNQESKTDT</sequence>
<accession>A0A4R6YBW2</accession>
<keyword evidence="3 5" id="KW-1133">Transmembrane helix</keyword>
<dbReference type="Pfam" id="PF04932">
    <property type="entry name" value="Wzy_C"/>
    <property type="match status" value="1"/>
</dbReference>
<feature type="transmembrane region" description="Helical" evidence="5">
    <location>
        <begin position="202"/>
        <end position="219"/>
    </location>
</feature>
<feature type="transmembrane region" description="Helical" evidence="5">
    <location>
        <begin position="357"/>
        <end position="374"/>
    </location>
</feature>
<keyword evidence="7" id="KW-0436">Ligase</keyword>
<dbReference type="PANTHER" id="PTHR37422">
    <property type="entry name" value="TEICHURONIC ACID BIOSYNTHESIS PROTEIN TUAE"/>
    <property type="match status" value="1"/>
</dbReference>
<feature type="domain" description="O-antigen ligase-related" evidence="6">
    <location>
        <begin position="186"/>
        <end position="337"/>
    </location>
</feature>
<keyword evidence="8" id="KW-1185">Reference proteome</keyword>
<feature type="transmembrane region" description="Helical" evidence="5">
    <location>
        <begin position="12"/>
        <end position="28"/>
    </location>
</feature>
<feature type="transmembrane region" description="Helical" evidence="5">
    <location>
        <begin position="226"/>
        <end position="247"/>
    </location>
</feature>